<accession>A0A368N6C0</accession>
<evidence type="ECO:0000313" key="2">
    <source>
        <dbReference type="EMBL" id="RCU45101.1"/>
    </source>
</evidence>
<name>A0A368N6C0_9GAMM</name>
<dbReference type="AlphaFoldDB" id="A0A368N6C0"/>
<organism evidence="2 3">
    <name type="scientific">Corallincola holothuriorum</name>
    <dbReference type="NCBI Taxonomy" id="2282215"/>
    <lineage>
        <taxon>Bacteria</taxon>
        <taxon>Pseudomonadati</taxon>
        <taxon>Pseudomonadota</taxon>
        <taxon>Gammaproteobacteria</taxon>
        <taxon>Alteromonadales</taxon>
        <taxon>Psychromonadaceae</taxon>
        <taxon>Corallincola</taxon>
    </lineage>
</organism>
<sequence>MSQMSESSILESEELSFLNEVMFSRLPEGNQVQPSFTLDGDQEHSEMLGRLGQAASMQMVAQFKNRRLIFPLQLFQDEFNRLTMELQAPQIFETGPTMRQWRMQPQLPLRLLEACGKEAELKVHDISLSGFSVTLPEHEGPAPEKLELQLELPECGSLLPLYGAKVRRIDQQTVAYNLLFDEPDLEQALGRFLFEQHKQQHPEWEMPAVTPKSSEMAESA</sequence>
<protein>
    <submittedName>
        <fullName evidence="2">PilZ domain-containing protein</fullName>
    </submittedName>
</protein>
<gene>
    <name evidence="2" type="ORF">DU002_16870</name>
</gene>
<evidence type="ECO:0000313" key="3">
    <source>
        <dbReference type="Proteomes" id="UP000252558"/>
    </source>
</evidence>
<dbReference type="GO" id="GO:0035438">
    <property type="term" value="F:cyclic-di-GMP binding"/>
    <property type="evidence" value="ECO:0007669"/>
    <property type="project" value="InterPro"/>
</dbReference>
<keyword evidence="3" id="KW-1185">Reference proteome</keyword>
<proteinExistence type="predicted"/>
<dbReference type="Pfam" id="PF07238">
    <property type="entry name" value="PilZ"/>
    <property type="match status" value="1"/>
</dbReference>
<reference evidence="2 3" key="1">
    <citation type="submission" date="2018-07" db="EMBL/GenBank/DDBJ databases">
        <title>Corallincola holothuriorum sp. nov., a new facultative anaerobe isolated from sea cucumber Apostichopus japonicus.</title>
        <authorList>
            <person name="Xia H."/>
        </authorList>
    </citation>
    <scope>NUCLEOTIDE SEQUENCE [LARGE SCALE GENOMIC DNA]</scope>
    <source>
        <strain evidence="2 3">C4</strain>
    </source>
</reference>
<feature type="domain" description="PilZ" evidence="1">
    <location>
        <begin position="99"/>
        <end position="195"/>
    </location>
</feature>
<dbReference type="EMBL" id="QPID01000012">
    <property type="protein sequence ID" value="RCU45101.1"/>
    <property type="molecule type" value="Genomic_DNA"/>
</dbReference>
<comment type="caution">
    <text evidence="2">The sequence shown here is derived from an EMBL/GenBank/DDBJ whole genome shotgun (WGS) entry which is preliminary data.</text>
</comment>
<dbReference type="InterPro" id="IPR009875">
    <property type="entry name" value="PilZ_domain"/>
</dbReference>
<dbReference type="Gene3D" id="2.40.10.220">
    <property type="entry name" value="predicted glycosyltransferase like domains"/>
    <property type="match status" value="1"/>
</dbReference>
<dbReference type="Proteomes" id="UP000252558">
    <property type="component" value="Unassembled WGS sequence"/>
</dbReference>
<evidence type="ECO:0000259" key="1">
    <source>
        <dbReference type="Pfam" id="PF07238"/>
    </source>
</evidence>